<evidence type="ECO:0000256" key="1">
    <source>
        <dbReference type="SAM" id="MobiDB-lite"/>
    </source>
</evidence>
<name>A0A9P6NGF4_9BASI</name>
<dbReference type="PANTHER" id="PTHR35871">
    <property type="entry name" value="EXPRESSED PROTEIN"/>
    <property type="match status" value="1"/>
</dbReference>
<reference evidence="2" key="1">
    <citation type="submission" date="2013-11" db="EMBL/GenBank/DDBJ databases">
        <title>Genome sequence of the fusiform rust pathogen reveals effectors for host alternation and coevolution with pine.</title>
        <authorList>
            <consortium name="DOE Joint Genome Institute"/>
            <person name="Smith K."/>
            <person name="Pendleton A."/>
            <person name="Kubisiak T."/>
            <person name="Anderson C."/>
            <person name="Salamov A."/>
            <person name="Aerts A."/>
            <person name="Riley R."/>
            <person name="Clum A."/>
            <person name="Lindquist E."/>
            <person name="Ence D."/>
            <person name="Campbell M."/>
            <person name="Kronenberg Z."/>
            <person name="Feau N."/>
            <person name="Dhillon B."/>
            <person name="Hamelin R."/>
            <person name="Burleigh J."/>
            <person name="Smith J."/>
            <person name="Yandell M."/>
            <person name="Nelson C."/>
            <person name="Grigoriev I."/>
            <person name="Davis J."/>
        </authorList>
    </citation>
    <scope>NUCLEOTIDE SEQUENCE</scope>
    <source>
        <strain evidence="2">G11</strain>
    </source>
</reference>
<keyword evidence="3" id="KW-1185">Reference proteome</keyword>
<feature type="region of interest" description="Disordered" evidence="1">
    <location>
        <begin position="55"/>
        <end position="74"/>
    </location>
</feature>
<dbReference type="AlphaFoldDB" id="A0A9P6NGF4"/>
<dbReference type="EMBL" id="MU167260">
    <property type="protein sequence ID" value="KAG0146456.1"/>
    <property type="molecule type" value="Genomic_DNA"/>
</dbReference>
<proteinExistence type="predicted"/>
<feature type="non-terminal residue" evidence="2">
    <location>
        <position position="1"/>
    </location>
</feature>
<organism evidence="2 3">
    <name type="scientific">Cronartium quercuum f. sp. fusiforme G11</name>
    <dbReference type="NCBI Taxonomy" id="708437"/>
    <lineage>
        <taxon>Eukaryota</taxon>
        <taxon>Fungi</taxon>
        <taxon>Dikarya</taxon>
        <taxon>Basidiomycota</taxon>
        <taxon>Pucciniomycotina</taxon>
        <taxon>Pucciniomycetes</taxon>
        <taxon>Pucciniales</taxon>
        <taxon>Coleosporiaceae</taxon>
        <taxon>Cronartium</taxon>
    </lineage>
</organism>
<evidence type="ECO:0000313" key="2">
    <source>
        <dbReference type="EMBL" id="KAG0146456.1"/>
    </source>
</evidence>
<gene>
    <name evidence="2" type="ORF">CROQUDRAFT_702249</name>
</gene>
<evidence type="ECO:0000313" key="3">
    <source>
        <dbReference type="Proteomes" id="UP000886653"/>
    </source>
</evidence>
<dbReference type="Proteomes" id="UP000886653">
    <property type="component" value="Unassembled WGS sequence"/>
</dbReference>
<protein>
    <submittedName>
        <fullName evidence="2">Uncharacterized protein</fullName>
    </submittedName>
</protein>
<accession>A0A9P6NGF4</accession>
<comment type="caution">
    <text evidence="2">The sequence shown here is derived from an EMBL/GenBank/DDBJ whole genome shotgun (WGS) entry which is preliminary data.</text>
</comment>
<sequence>GKPKGVRCVLEEQGLWEYQVSKSNTEKPRLVFQRPTCKLSAINCDRTAREYQLEREKTAQEAYENGQESDHPPLQEIEDPVCRAAKIYSLQSDFANKTPFLQTIIKQCWSYMPIPSKISL</sequence>
<dbReference type="PANTHER" id="PTHR35871:SF1">
    <property type="entry name" value="CXC1-LIKE CYSTEINE CLUSTER ASSOCIATED WITH KDZ TRANSPOSASES DOMAIN-CONTAINING PROTEIN"/>
    <property type="match status" value="1"/>
</dbReference>